<dbReference type="InterPro" id="IPR051719">
    <property type="entry name" value="CASTOR_mTORC1"/>
</dbReference>
<keyword evidence="4" id="KW-1185">Reference proteome</keyword>
<protein>
    <submittedName>
        <fullName evidence="3">Uncharacterized protein</fullName>
    </submittedName>
</protein>
<dbReference type="PIRSF" id="PIRSF008459">
    <property type="entry name" value="UCP008459"/>
    <property type="match status" value="1"/>
</dbReference>
<sequence>MKLTLTILPQLLGICRLAPGENIPTWLWESNFFSISKTVDELSIVCPVHLIPEGIQCNKDWQALKVGGPLDFSLIGILSELSTLLANEGISIFAISTFDTDYILVKTEQLNKAATSLIRQGHTVNSTL</sequence>
<dbReference type="PANTHER" id="PTHR31131">
    <property type="entry name" value="CHROMOSOME 1, WHOLE GENOME SHOTGUN SEQUENCE"/>
    <property type="match status" value="1"/>
</dbReference>
<proteinExistence type="predicted"/>
<dbReference type="InterPro" id="IPR049447">
    <property type="entry name" value="A9CJY8-like_N"/>
</dbReference>
<dbReference type="PANTHER" id="PTHR31131:SF6">
    <property type="entry name" value="CASTOR ACT DOMAIN-CONTAINING PROTEIN"/>
    <property type="match status" value="1"/>
</dbReference>
<dbReference type="InterPro" id="IPR027795">
    <property type="entry name" value="CASTOR_ACT_dom"/>
</dbReference>
<feature type="domain" description="A9CJY8-like N-terminal" evidence="2">
    <location>
        <begin position="13"/>
        <end position="53"/>
    </location>
</feature>
<dbReference type="Gene3D" id="3.30.2130.10">
    <property type="entry name" value="VC0802-like"/>
    <property type="match status" value="1"/>
</dbReference>
<evidence type="ECO:0000259" key="1">
    <source>
        <dbReference type="Pfam" id="PF13840"/>
    </source>
</evidence>
<dbReference type="Pfam" id="PF21631">
    <property type="entry name" value="A9CJY8-like_N"/>
    <property type="match status" value="1"/>
</dbReference>
<evidence type="ECO:0000259" key="2">
    <source>
        <dbReference type="Pfam" id="PF21631"/>
    </source>
</evidence>
<feature type="domain" description="CASTOR ACT" evidence="1">
    <location>
        <begin position="57"/>
        <end position="117"/>
    </location>
</feature>
<reference evidence="4" key="1">
    <citation type="submission" date="2016-11" db="EMBL/GenBank/DDBJ databases">
        <authorList>
            <person name="Varghese N."/>
            <person name="Submissions S."/>
        </authorList>
    </citation>
    <scope>NUCLEOTIDE SEQUENCE [LARGE SCALE GENOMIC DNA]</scope>
    <source>
        <strain evidence="4">DSM 10349</strain>
    </source>
</reference>
<dbReference type="InterPro" id="IPR045865">
    <property type="entry name" value="ACT-like_dom_sf"/>
</dbReference>
<dbReference type="InterPro" id="IPR016540">
    <property type="entry name" value="UCP008459"/>
</dbReference>
<dbReference type="EMBL" id="FRAR01000018">
    <property type="protein sequence ID" value="SHK63118.1"/>
    <property type="molecule type" value="Genomic_DNA"/>
</dbReference>
<name>A0A1M6U215_9FIRM</name>
<dbReference type="RefSeq" id="WP_072914977.1">
    <property type="nucleotide sequence ID" value="NZ_FRAR01000018.1"/>
</dbReference>
<organism evidence="3 4">
    <name type="scientific">Desulforamulus aeronauticus DSM 10349</name>
    <dbReference type="NCBI Taxonomy" id="1121421"/>
    <lineage>
        <taxon>Bacteria</taxon>
        <taxon>Bacillati</taxon>
        <taxon>Bacillota</taxon>
        <taxon>Clostridia</taxon>
        <taxon>Eubacteriales</taxon>
        <taxon>Peptococcaceae</taxon>
        <taxon>Desulforamulus</taxon>
    </lineage>
</organism>
<dbReference type="SUPFAM" id="SSF55021">
    <property type="entry name" value="ACT-like"/>
    <property type="match status" value="2"/>
</dbReference>
<dbReference type="Pfam" id="PF13840">
    <property type="entry name" value="ACT_7"/>
    <property type="match status" value="1"/>
</dbReference>
<accession>A0A1M6U215</accession>
<dbReference type="AlphaFoldDB" id="A0A1M6U215"/>
<dbReference type="Proteomes" id="UP000183997">
    <property type="component" value="Unassembled WGS sequence"/>
</dbReference>
<evidence type="ECO:0000313" key="4">
    <source>
        <dbReference type="Proteomes" id="UP000183997"/>
    </source>
</evidence>
<evidence type="ECO:0000313" key="3">
    <source>
        <dbReference type="EMBL" id="SHK63118.1"/>
    </source>
</evidence>
<gene>
    <name evidence="3" type="ORF">SAMN02745123_02563</name>
</gene>
<dbReference type="OrthoDB" id="5615858at2"/>